<accession>A0ABM7W8G9</accession>
<reference evidence="8 9" key="1">
    <citation type="submission" date="2022-01" db="EMBL/GenBank/DDBJ databases">
        <title>Desulfofustis limnae sp. nov., a novel mesophilic sulfate-reducing bacterium isolated from marsh soil.</title>
        <authorList>
            <person name="Watanabe M."/>
            <person name="Takahashi A."/>
            <person name="Kojima H."/>
            <person name="Fukui M."/>
        </authorList>
    </citation>
    <scope>NUCLEOTIDE SEQUENCE [LARGE SCALE GENOMIC DNA]</scope>
    <source>
        <strain evidence="8 9">PPLL</strain>
    </source>
</reference>
<evidence type="ECO:0000259" key="7">
    <source>
        <dbReference type="Pfam" id="PF00590"/>
    </source>
</evidence>
<feature type="domain" description="Tetrapyrrole methylase" evidence="7">
    <location>
        <begin position="11"/>
        <end position="215"/>
    </location>
</feature>
<evidence type="ECO:0000256" key="6">
    <source>
        <dbReference type="ARBA" id="ARBA00022691"/>
    </source>
</evidence>
<dbReference type="PANTHER" id="PTHR45790:SF4">
    <property type="entry name" value="COBALT-PRECORRIN-4 C(11)-METHYLTRANSFERASE"/>
    <property type="match status" value="1"/>
</dbReference>
<dbReference type="CDD" id="cd11641">
    <property type="entry name" value="Precorrin-4_C11-MT"/>
    <property type="match status" value="1"/>
</dbReference>
<evidence type="ECO:0000313" key="8">
    <source>
        <dbReference type="EMBL" id="BDD87185.1"/>
    </source>
</evidence>
<dbReference type="InterPro" id="IPR050161">
    <property type="entry name" value="Siro_Cobalamin_biosynth"/>
</dbReference>
<keyword evidence="6" id="KW-0949">S-adenosyl-L-methionine</keyword>
<organism evidence="8 9">
    <name type="scientific">Desulfofustis limnaeus</name>
    <dbReference type="NCBI Taxonomy" id="2740163"/>
    <lineage>
        <taxon>Bacteria</taxon>
        <taxon>Pseudomonadati</taxon>
        <taxon>Thermodesulfobacteriota</taxon>
        <taxon>Desulfobulbia</taxon>
        <taxon>Desulfobulbales</taxon>
        <taxon>Desulfocapsaceae</taxon>
        <taxon>Desulfofustis</taxon>
    </lineage>
</organism>
<keyword evidence="3" id="KW-0169">Cobalamin biosynthesis</keyword>
<dbReference type="Gene3D" id="3.30.950.10">
    <property type="entry name" value="Methyltransferase, Cobalt-precorrin-4 Transmethylase, Domain 2"/>
    <property type="match status" value="1"/>
</dbReference>
<dbReference type="InterPro" id="IPR000878">
    <property type="entry name" value="4pyrrol_Mease"/>
</dbReference>
<dbReference type="InterPro" id="IPR003043">
    <property type="entry name" value="Uropor_MeTrfase_CS"/>
</dbReference>
<dbReference type="Pfam" id="PF00590">
    <property type="entry name" value="TP_methylase"/>
    <property type="match status" value="1"/>
</dbReference>
<sequence length="260" mass="27340">MDEEARGRRGKVYFIGAGPGAVDLVTVRGRRLIDAADCIIYAGSLVNKDLFTGCTAPLHDSSGLNLDEVIELMAAATEKGGLVARVHTGDPALYGAIGEQMARLDELNIVYEIVPGVSSAFAAAAALGVEFTLPEVTQSVIFTRRSGRTAVPPAESLTGLAAHGATMVIFLSVGMIDAVVAELLEGGYDPDTPAAVVMKASWPEQRQIRGTLRTIATQVGEAGITRTALICVGKAFAEKMTAAPSRLYARDFSHGYRSGE</sequence>
<dbReference type="Proteomes" id="UP000830055">
    <property type="component" value="Chromosome"/>
</dbReference>
<evidence type="ECO:0000256" key="4">
    <source>
        <dbReference type="ARBA" id="ARBA00022603"/>
    </source>
</evidence>
<dbReference type="PANTHER" id="PTHR45790">
    <property type="entry name" value="SIROHEME SYNTHASE-RELATED"/>
    <property type="match status" value="1"/>
</dbReference>
<keyword evidence="5" id="KW-0808">Transferase</keyword>
<dbReference type="InterPro" id="IPR014776">
    <property type="entry name" value="4pyrrole_Mease_sub2"/>
</dbReference>
<evidence type="ECO:0000313" key="9">
    <source>
        <dbReference type="Proteomes" id="UP000830055"/>
    </source>
</evidence>
<comment type="pathway">
    <text evidence="1">Cofactor biosynthesis; adenosylcobalamin biosynthesis.</text>
</comment>
<evidence type="ECO:0000256" key="1">
    <source>
        <dbReference type="ARBA" id="ARBA00004953"/>
    </source>
</evidence>
<dbReference type="RefSeq" id="WP_284154221.1">
    <property type="nucleotide sequence ID" value="NZ_AP025516.1"/>
</dbReference>
<dbReference type="EMBL" id="AP025516">
    <property type="protein sequence ID" value="BDD87185.1"/>
    <property type="molecule type" value="Genomic_DNA"/>
</dbReference>
<keyword evidence="4" id="KW-0489">Methyltransferase</keyword>
<evidence type="ECO:0000256" key="2">
    <source>
        <dbReference type="ARBA" id="ARBA00005879"/>
    </source>
</evidence>
<protein>
    <submittedName>
        <fullName evidence="8">Precorrin-4 C(11)-methyltransferase</fullName>
    </submittedName>
</protein>
<keyword evidence="9" id="KW-1185">Reference proteome</keyword>
<proteinExistence type="inferred from homology"/>
<dbReference type="Gene3D" id="3.40.1010.10">
    <property type="entry name" value="Cobalt-precorrin-4 Transmethylase, Domain 1"/>
    <property type="match status" value="1"/>
</dbReference>
<dbReference type="SUPFAM" id="SSF53790">
    <property type="entry name" value="Tetrapyrrole methylase"/>
    <property type="match status" value="1"/>
</dbReference>
<dbReference type="NCBIfam" id="TIGR01465">
    <property type="entry name" value="cobM_cbiF"/>
    <property type="match status" value="1"/>
</dbReference>
<evidence type="ECO:0000256" key="3">
    <source>
        <dbReference type="ARBA" id="ARBA00022573"/>
    </source>
</evidence>
<dbReference type="InterPro" id="IPR014777">
    <property type="entry name" value="4pyrrole_Mease_sub1"/>
</dbReference>
<name>A0ABM7W8G9_9BACT</name>
<comment type="similarity">
    <text evidence="2">Belongs to the precorrin methyltransferase family.</text>
</comment>
<dbReference type="InterPro" id="IPR035996">
    <property type="entry name" value="4pyrrol_Methylase_sf"/>
</dbReference>
<dbReference type="InterPro" id="IPR006362">
    <property type="entry name" value="Cbl_synth_CobM/CibF"/>
</dbReference>
<dbReference type="PROSITE" id="PS00839">
    <property type="entry name" value="SUMT_1"/>
    <property type="match status" value="1"/>
</dbReference>
<evidence type="ECO:0000256" key="5">
    <source>
        <dbReference type="ARBA" id="ARBA00022679"/>
    </source>
</evidence>
<gene>
    <name evidence="8" type="ORF">DPPLL_15500</name>
</gene>